<dbReference type="EMBL" id="UYYB01095772">
    <property type="protein sequence ID" value="VDM75744.1"/>
    <property type="molecule type" value="Genomic_DNA"/>
</dbReference>
<evidence type="ECO:0000313" key="1">
    <source>
        <dbReference type="EMBL" id="VDM75744.1"/>
    </source>
</evidence>
<organism evidence="1 2">
    <name type="scientific">Strongylus vulgaris</name>
    <name type="common">Blood worm</name>
    <dbReference type="NCBI Taxonomy" id="40348"/>
    <lineage>
        <taxon>Eukaryota</taxon>
        <taxon>Metazoa</taxon>
        <taxon>Ecdysozoa</taxon>
        <taxon>Nematoda</taxon>
        <taxon>Chromadorea</taxon>
        <taxon>Rhabditida</taxon>
        <taxon>Rhabditina</taxon>
        <taxon>Rhabditomorpha</taxon>
        <taxon>Strongyloidea</taxon>
        <taxon>Strongylidae</taxon>
        <taxon>Strongylus</taxon>
    </lineage>
</organism>
<name>A0A3P7JCI1_STRVU</name>
<dbReference type="AlphaFoldDB" id="A0A3P7JCI1"/>
<sequence length="94" mass="10863">MFTHILSLCSKLCYNCSYDKLCVLWERSVLATKFAVQMGFREEDVSSNVSRALIMDWRTKNCQPNFWQVIICPSTLPISQTYKKGAGHYVYINA</sequence>
<keyword evidence="2" id="KW-1185">Reference proteome</keyword>
<dbReference type="OrthoDB" id="188713at2759"/>
<accession>A0A3P7JCI1</accession>
<gene>
    <name evidence="1" type="ORF">SVUK_LOCUS10742</name>
</gene>
<evidence type="ECO:0000313" key="2">
    <source>
        <dbReference type="Proteomes" id="UP000270094"/>
    </source>
</evidence>
<proteinExistence type="predicted"/>
<protein>
    <submittedName>
        <fullName evidence="1">Uncharacterized protein</fullName>
    </submittedName>
</protein>
<reference evidence="1 2" key="1">
    <citation type="submission" date="2018-11" db="EMBL/GenBank/DDBJ databases">
        <authorList>
            <consortium name="Pathogen Informatics"/>
        </authorList>
    </citation>
    <scope>NUCLEOTIDE SEQUENCE [LARGE SCALE GENOMIC DNA]</scope>
</reference>
<dbReference type="Proteomes" id="UP000270094">
    <property type="component" value="Unassembled WGS sequence"/>
</dbReference>